<accession>A0A7A6UNW2</accession>
<comment type="caution">
    <text evidence="1">The sequence shown here is derived from an EMBL/GenBank/DDBJ whole genome shotgun (WGS) entry which is preliminary data.</text>
</comment>
<reference evidence="1" key="1">
    <citation type="journal article" date="2018" name="Genome Biol.">
        <title>SKESA: strategic k-mer extension for scrupulous assemblies.</title>
        <authorList>
            <person name="Souvorov A."/>
            <person name="Agarwala R."/>
            <person name="Lipman D.J."/>
        </authorList>
    </citation>
    <scope>NUCLEOTIDE SEQUENCE</scope>
    <source>
        <strain evidence="1">EC00631</strain>
    </source>
</reference>
<sequence>MTQVLIGNSYSTPPIAALHYTIGPQPDGVKVWADMWVETQMPGGQVNTMPANDNHTRNILQDGLDRLKIKKG</sequence>
<gene>
    <name evidence="1" type="ORF">HL619_21000</name>
</gene>
<proteinExistence type="predicted"/>
<dbReference type="AlphaFoldDB" id="A0A7A6UNW2"/>
<dbReference type="EMBL" id="DABHAW010000030">
    <property type="protein sequence ID" value="HAJ1127089.1"/>
    <property type="molecule type" value="Genomic_DNA"/>
</dbReference>
<reference evidence="1" key="2">
    <citation type="submission" date="2019-09" db="EMBL/GenBank/DDBJ databases">
        <authorList>
            <consortium name="NCBI Pathogen Detection Project"/>
        </authorList>
    </citation>
    <scope>NUCLEOTIDE SEQUENCE</scope>
    <source>
        <strain evidence="1">EC00631</strain>
    </source>
</reference>
<evidence type="ECO:0000313" key="1">
    <source>
        <dbReference type="EMBL" id="HAJ1127089.1"/>
    </source>
</evidence>
<name>A0A7A6UNW2_ECOLX</name>
<protein>
    <submittedName>
        <fullName evidence="1">Uncharacterized protein</fullName>
    </submittedName>
</protein>
<organism evidence="1">
    <name type="scientific">Escherichia coli</name>
    <dbReference type="NCBI Taxonomy" id="562"/>
    <lineage>
        <taxon>Bacteria</taxon>
        <taxon>Pseudomonadati</taxon>
        <taxon>Pseudomonadota</taxon>
        <taxon>Gammaproteobacteria</taxon>
        <taxon>Enterobacterales</taxon>
        <taxon>Enterobacteriaceae</taxon>
        <taxon>Escherichia</taxon>
    </lineage>
</organism>